<dbReference type="Proteomes" id="UP000324222">
    <property type="component" value="Unassembled WGS sequence"/>
</dbReference>
<gene>
    <name evidence="1" type="ORF">E2C01_089996</name>
</gene>
<protein>
    <submittedName>
        <fullName evidence="1">Uncharacterized protein</fullName>
    </submittedName>
</protein>
<dbReference type="AlphaFoldDB" id="A0A5B7JDI7"/>
<evidence type="ECO:0000313" key="1">
    <source>
        <dbReference type="EMBL" id="MPC94810.1"/>
    </source>
</evidence>
<reference evidence="1 2" key="1">
    <citation type="submission" date="2019-05" db="EMBL/GenBank/DDBJ databases">
        <title>Another draft genome of Portunus trituberculatus and its Hox gene families provides insights of decapod evolution.</title>
        <authorList>
            <person name="Jeong J.-H."/>
            <person name="Song I."/>
            <person name="Kim S."/>
            <person name="Choi T."/>
            <person name="Kim D."/>
            <person name="Ryu S."/>
            <person name="Kim W."/>
        </authorList>
    </citation>
    <scope>NUCLEOTIDE SEQUENCE [LARGE SCALE GENOMIC DNA]</scope>
    <source>
        <tissue evidence="1">Muscle</tissue>
    </source>
</reference>
<accession>A0A5B7JDI7</accession>
<organism evidence="1 2">
    <name type="scientific">Portunus trituberculatus</name>
    <name type="common">Swimming crab</name>
    <name type="synonym">Neptunus trituberculatus</name>
    <dbReference type="NCBI Taxonomy" id="210409"/>
    <lineage>
        <taxon>Eukaryota</taxon>
        <taxon>Metazoa</taxon>
        <taxon>Ecdysozoa</taxon>
        <taxon>Arthropoda</taxon>
        <taxon>Crustacea</taxon>
        <taxon>Multicrustacea</taxon>
        <taxon>Malacostraca</taxon>
        <taxon>Eumalacostraca</taxon>
        <taxon>Eucarida</taxon>
        <taxon>Decapoda</taxon>
        <taxon>Pleocyemata</taxon>
        <taxon>Brachyura</taxon>
        <taxon>Eubrachyura</taxon>
        <taxon>Portunoidea</taxon>
        <taxon>Portunidae</taxon>
        <taxon>Portuninae</taxon>
        <taxon>Portunus</taxon>
    </lineage>
</organism>
<name>A0A5B7JDI7_PORTR</name>
<keyword evidence="2" id="KW-1185">Reference proteome</keyword>
<sequence length="70" mass="8003">MKPYHSREPEDDLPRTVSVCLVKKESGPVPPEEESNIEFLFSSPKGRPTNSQIMSNLDEVFFFLNTFITV</sequence>
<dbReference type="EMBL" id="VSRR010099955">
    <property type="protein sequence ID" value="MPC94810.1"/>
    <property type="molecule type" value="Genomic_DNA"/>
</dbReference>
<proteinExistence type="predicted"/>
<evidence type="ECO:0000313" key="2">
    <source>
        <dbReference type="Proteomes" id="UP000324222"/>
    </source>
</evidence>
<comment type="caution">
    <text evidence="1">The sequence shown here is derived from an EMBL/GenBank/DDBJ whole genome shotgun (WGS) entry which is preliminary data.</text>
</comment>